<dbReference type="Pfam" id="PF12698">
    <property type="entry name" value="ABC2_membrane_3"/>
    <property type="match status" value="1"/>
</dbReference>
<dbReference type="InterPro" id="IPR003593">
    <property type="entry name" value="AAA+_ATPase"/>
</dbReference>
<protein>
    <submittedName>
        <fullName evidence="13">ABCA9 protein</fullName>
    </submittedName>
</protein>
<evidence type="ECO:0000256" key="9">
    <source>
        <dbReference type="ARBA" id="ARBA00023136"/>
    </source>
</evidence>
<dbReference type="CDD" id="cd03263">
    <property type="entry name" value="ABC_subfamily_A"/>
    <property type="match status" value="2"/>
</dbReference>
<evidence type="ECO:0000259" key="12">
    <source>
        <dbReference type="PROSITE" id="PS50893"/>
    </source>
</evidence>
<feature type="domain" description="ABC transporter" evidence="12">
    <location>
        <begin position="1300"/>
        <end position="1531"/>
    </location>
</feature>
<keyword evidence="7" id="KW-0067">ATP-binding</keyword>
<dbReference type="Gene3D" id="3.40.50.300">
    <property type="entry name" value="P-loop containing nucleotide triphosphate hydrolases"/>
    <property type="match status" value="2"/>
</dbReference>
<dbReference type="InterPro" id="IPR017871">
    <property type="entry name" value="ABC_transporter-like_CS"/>
</dbReference>
<dbReference type="PANTHER" id="PTHR19229:SF274">
    <property type="entry name" value="ABC-TYPE ORGANIC ANION TRANSPORTER ABCA8"/>
    <property type="match status" value="1"/>
</dbReference>
<feature type="transmembrane region" description="Helical" evidence="11">
    <location>
        <begin position="1105"/>
        <end position="1129"/>
    </location>
</feature>
<evidence type="ECO:0000256" key="7">
    <source>
        <dbReference type="ARBA" id="ARBA00022840"/>
    </source>
</evidence>
<dbReference type="Proteomes" id="UP000536092">
    <property type="component" value="Unassembled WGS sequence"/>
</dbReference>
<keyword evidence="8 11" id="KW-1133">Transmembrane helix</keyword>
<evidence type="ECO:0000256" key="11">
    <source>
        <dbReference type="SAM" id="Phobius"/>
    </source>
</evidence>
<dbReference type="OrthoDB" id="8061355at2759"/>
<keyword evidence="4 11" id="KW-0812">Transmembrane</keyword>
<comment type="subcellular location">
    <subcellularLocation>
        <location evidence="1">Membrane</location>
        <topology evidence="1">Multi-pass membrane protein</topology>
    </subcellularLocation>
</comment>
<feature type="transmembrane region" description="Helical" evidence="11">
    <location>
        <begin position="1141"/>
        <end position="1163"/>
    </location>
</feature>
<feature type="transmembrane region" description="Helical" evidence="11">
    <location>
        <begin position="1022"/>
        <end position="1041"/>
    </location>
</feature>
<dbReference type="FunFam" id="3.40.50.300:FF:000436">
    <property type="entry name" value="ATP binding cassette subfamily A member 9"/>
    <property type="match status" value="1"/>
</dbReference>
<feature type="non-terminal residue" evidence="13">
    <location>
        <position position="1"/>
    </location>
</feature>
<dbReference type="PROSITE" id="PS00211">
    <property type="entry name" value="ABC_TRANSPORTER_1"/>
    <property type="match status" value="1"/>
</dbReference>
<dbReference type="Pfam" id="PF23321">
    <property type="entry name" value="R1_ABCA1"/>
    <property type="match status" value="1"/>
</dbReference>
<organism evidence="13 14">
    <name type="scientific">Certhia brachydactyla</name>
    <name type="common">short-toed tree-creeper</name>
    <dbReference type="NCBI Taxonomy" id="73330"/>
    <lineage>
        <taxon>Eukaryota</taxon>
        <taxon>Metazoa</taxon>
        <taxon>Chordata</taxon>
        <taxon>Craniata</taxon>
        <taxon>Vertebrata</taxon>
        <taxon>Euteleostomi</taxon>
        <taxon>Archelosauria</taxon>
        <taxon>Archosauria</taxon>
        <taxon>Dinosauria</taxon>
        <taxon>Saurischia</taxon>
        <taxon>Theropoda</taxon>
        <taxon>Coelurosauria</taxon>
        <taxon>Aves</taxon>
        <taxon>Neognathae</taxon>
        <taxon>Neoaves</taxon>
        <taxon>Telluraves</taxon>
        <taxon>Australaves</taxon>
        <taxon>Passeriformes</taxon>
        <taxon>Certhiidae</taxon>
        <taxon>Certhiinae</taxon>
        <taxon>Certhia</taxon>
    </lineage>
</organism>
<feature type="transmembrane region" description="Helical" evidence="11">
    <location>
        <begin position="1069"/>
        <end position="1093"/>
    </location>
</feature>
<evidence type="ECO:0000256" key="3">
    <source>
        <dbReference type="ARBA" id="ARBA00022448"/>
    </source>
</evidence>
<evidence type="ECO:0000256" key="4">
    <source>
        <dbReference type="ARBA" id="ARBA00022692"/>
    </source>
</evidence>
<evidence type="ECO:0000256" key="6">
    <source>
        <dbReference type="ARBA" id="ARBA00022741"/>
    </source>
</evidence>
<accession>A0A7L1VWN6</accession>
<dbReference type="Pfam" id="PF00005">
    <property type="entry name" value="ABC_tran"/>
    <property type="match status" value="2"/>
</dbReference>
<feature type="transmembrane region" description="Helical" evidence="11">
    <location>
        <begin position="32"/>
        <end position="49"/>
    </location>
</feature>
<feature type="transmembrane region" description="Helical" evidence="11">
    <location>
        <begin position="1208"/>
        <end position="1229"/>
    </location>
</feature>
<evidence type="ECO:0000256" key="5">
    <source>
        <dbReference type="ARBA" id="ARBA00022737"/>
    </source>
</evidence>
<keyword evidence="9 11" id="KW-0472">Membrane</keyword>
<dbReference type="InterPro" id="IPR056264">
    <property type="entry name" value="R2_ABCA1-4-like"/>
</dbReference>
<comment type="caution">
    <text evidence="13">The sequence shown here is derived from an EMBL/GenBank/DDBJ whole genome shotgun (WGS) entry which is preliminary data.</text>
</comment>
<proteinExistence type="inferred from homology"/>
<keyword evidence="6" id="KW-0547">Nucleotide-binding</keyword>
<dbReference type="SUPFAM" id="SSF52540">
    <property type="entry name" value="P-loop containing nucleoside triphosphate hydrolases"/>
    <property type="match status" value="2"/>
</dbReference>
<feature type="transmembrane region" description="Helical" evidence="11">
    <location>
        <begin position="260"/>
        <end position="285"/>
    </location>
</feature>
<dbReference type="SMART" id="SM00382">
    <property type="entry name" value="AAA"/>
    <property type="match status" value="2"/>
</dbReference>
<feature type="region of interest" description="Disordered" evidence="10">
    <location>
        <begin position="447"/>
        <end position="466"/>
    </location>
</feature>
<name>A0A7L1VWN6_9PASS</name>
<dbReference type="GO" id="GO:0140359">
    <property type="term" value="F:ABC-type transporter activity"/>
    <property type="evidence" value="ECO:0007669"/>
    <property type="project" value="InterPro"/>
</dbReference>
<dbReference type="InterPro" id="IPR026082">
    <property type="entry name" value="ABCA"/>
</dbReference>
<feature type="transmembrane region" description="Helical" evidence="11">
    <location>
        <begin position="864"/>
        <end position="884"/>
    </location>
</feature>
<evidence type="ECO:0000313" key="14">
    <source>
        <dbReference type="Proteomes" id="UP000536092"/>
    </source>
</evidence>
<feature type="transmembrane region" description="Helical" evidence="11">
    <location>
        <begin position="219"/>
        <end position="239"/>
    </location>
</feature>
<dbReference type="InterPro" id="IPR013525">
    <property type="entry name" value="ABC2_TM"/>
</dbReference>
<feature type="transmembrane region" description="Helical" evidence="11">
    <location>
        <begin position="329"/>
        <end position="346"/>
    </location>
</feature>
<comment type="similarity">
    <text evidence="2">Belongs to the ABC transporter superfamily. ABCA family.</text>
</comment>
<evidence type="ECO:0000256" key="8">
    <source>
        <dbReference type="ARBA" id="ARBA00022989"/>
    </source>
</evidence>
<keyword evidence="5" id="KW-0677">Repeat</keyword>
<dbReference type="FunFam" id="3.40.50.300:FF:000335">
    <property type="entry name" value="ATP binding cassette subfamily A member 5"/>
    <property type="match status" value="1"/>
</dbReference>
<dbReference type="InterPro" id="IPR027417">
    <property type="entry name" value="P-loop_NTPase"/>
</dbReference>
<dbReference type="GO" id="GO:0005524">
    <property type="term" value="F:ATP binding"/>
    <property type="evidence" value="ECO:0007669"/>
    <property type="project" value="UniProtKB-KW"/>
</dbReference>
<dbReference type="GO" id="GO:0005319">
    <property type="term" value="F:lipid transporter activity"/>
    <property type="evidence" value="ECO:0007669"/>
    <property type="project" value="TreeGrafter"/>
</dbReference>
<evidence type="ECO:0000256" key="2">
    <source>
        <dbReference type="ARBA" id="ARBA00008869"/>
    </source>
</evidence>
<dbReference type="GO" id="GO:0016887">
    <property type="term" value="F:ATP hydrolysis activity"/>
    <property type="evidence" value="ECO:0007669"/>
    <property type="project" value="InterPro"/>
</dbReference>
<dbReference type="EMBL" id="VXBV01000943">
    <property type="protein sequence ID" value="NXO89835.1"/>
    <property type="molecule type" value="Genomic_DNA"/>
</dbReference>
<dbReference type="InterPro" id="IPR003439">
    <property type="entry name" value="ABC_transporter-like_ATP-bd"/>
</dbReference>
<feature type="transmembrane region" description="Helical" evidence="11">
    <location>
        <begin position="391"/>
        <end position="415"/>
    </location>
</feature>
<evidence type="ECO:0000313" key="13">
    <source>
        <dbReference type="EMBL" id="NXO89835.1"/>
    </source>
</evidence>
<evidence type="ECO:0000256" key="1">
    <source>
        <dbReference type="ARBA" id="ARBA00004141"/>
    </source>
</evidence>
<reference evidence="13 14" key="1">
    <citation type="submission" date="2019-09" db="EMBL/GenBank/DDBJ databases">
        <title>Bird 10,000 Genomes (B10K) Project - Family phase.</title>
        <authorList>
            <person name="Zhang G."/>
        </authorList>
    </citation>
    <scope>NUCLEOTIDE SEQUENCE [LARGE SCALE GENOMIC DNA]</scope>
    <source>
        <strain evidence="13">B10K-DU-002-20</strain>
        <tissue evidence="13">Muscle</tissue>
    </source>
</reference>
<feature type="domain" description="ABC transporter" evidence="12">
    <location>
        <begin position="478"/>
        <end position="713"/>
    </location>
</feature>
<keyword evidence="3" id="KW-0813">Transport</keyword>
<feature type="transmembrane region" description="Helical" evidence="11">
    <location>
        <begin position="1175"/>
        <end position="1196"/>
    </location>
</feature>
<sequence length="1643" mass="185753">QRNISVFQQTKILLWKNVLIKWRMKMQSFQEWILTLLFLPLVFIMSSFMQQIHYPEVPYSHLGHLDDPAFNATGVTVTFTPVTATTRHIMNKVASSSVMTGINLGELDDERAMEKAWISDKAIIGVVFKDNFSYHLRFPTTHVVIPNEVVGYIDSCYEFSWRHCESPRYWYKGFLSLQSSIDAAIVEMVANHSVWEEMESIAGVRMKSQSILFSISLEYSYFMIIIVMCFLPFMYFLSRNVTREKKQLKELMKTMGLQDIAFWLSWSLLYSLYVLIFSCLLTALMLREPFYTSSFPAVSLLLFLYGLACIHLVFMLCSLLRTAKLVSSMGFLIIFIFGFLSLAVLIEDVPEPLKWFLGLMCPFAFNTGIAKIFHLEKYGIGFSFSNLMEEAYFLFSTYILLAFDSVLYMLLALYFDKILPGKYGIPAPPLFCLKASYWRRRSRRGSTRDVPRATANPEEQLGDDVEPVPPEFLGKEAIRLHNIKKVYKKKDKKTEALRGLSLNIYEGQITALLGHSGAGKTTLLNVLSGLSFPTEGSATIYNHKLSEMGDREKIRGMIGICPQFNSQFEVLTVKENLKTFAEIKGIKSKEVEQEVQNILALLDISNIQDIQAEKLSGGQKRKLSIGIAMLGNPQVLFLDEPTAGLDPLSRHQVWSLLREQRQGRAILFSTQFMDEADILADRKAFISHGRLKCVGSSLFLKKKWGICYHLRIHVSESCDLENLTSLVKGYIPNATFSGHTQYELRYKLPLENVNKFPDLFSGLDSCSEQGIINYGVSMTTLEDVFLRLEGEATADQEGDHIPGEEWGEAGPGCPEEARSHSLLLSDTGTASVQGLALWRQQVSAVARVHFLKLRSSVKNLQSILLLYVVFLLPLVLQLCVVAGWQSVSAWQLSPARYFLPLGRRSYLETTTLLVYNHTGTGIDDFIHALQSQDLTVEIAKEENITEELQHNGAIKVSRKGVLTLFSCSLKSYRFTVLCHLEAVNCFPVLVNVISNALLRSLNSTRHIQVWSHPFFSLFNTPYWDFFMSVYFIYMLLLFPGFPPHFAMGYTQDCKAGARAQLRISGLFPSAYWCGQALVDIPLCWILLFSMYGLQFAMSNKISGSTSIFFLLVTGMLGYGISLVLLTYLISFNSRKGWSCDLWSFILIVVCFISFFISRIIGYLGNPKTALYTLSLLVPVYPLTGFFFLFLQIFMGVTERFTMDSESDVLIAVFAPYIHSVAFILLLRFLELKYGKAVLRQDPVFRISPRKESSQQHPKELEEEDEDVRAEREAVRNAMVAPSQEEKSVIIVSNLCKEYTIKQAGSFFKKKKKTATKNLSFCVKKGEVLGLLGPNGAGKSTTIKMITGETTLTAGQVLMKRGDGGGSLDQAPAFLGYCPQENPLWLDLTLQQHLRVYAAVKGLRQEDTVAAVHRIVNALQLQDYLNKKVRKLPAGIIRKLCVALSLLGNPSVLLLDEPSTGMDPNGQRRVWKTIRDALKAKESGAILTTHDMEEAEAVCDRVAILVSGQLRCIGSIQYLKNKFGKGYLLEIKVKDPESTDALHSEILKIFPGAARQERFPSLLVYKVPMKDALPLSQSFSKLEEAKRSCSLEEYSFSLNTLTQAEITQSCSFQVFLELSREQEKDNFDLTFDVTFDWKQLQQEE</sequence>
<gene>
    <name evidence="13" type="primary">Abca9_1</name>
    <name evidence="13" type="ORF">CERBRA_R05044</name>
</gene>
<dbReference type="PANTHER" id="PTHR19229">
    <property type="entry name" value="ATP-BINDING CASSETTE TRANSPORTER SUBFAMILY A ABCA"/>
    <property type="match status" value="1"/>
</dbReference>
<feature type="non-terminal residue" evidence="13">
    <location>
        <position position="1643"/>
    </location>
</feature>
<feature type="transmembrane region" description="Helical" evidence="11">
    <location>
        <begin position="297"/>
        <end position="317"/>
    </location>
</feature>
<dbReference type="GO" id="GO:0005886">
    <property type="term" value="C:plasma membrane"/>
    <property type="evidence" value="ECO:0007669"/>
    <property type="project" value="UniProtKB-ARBA"/>
</dbReference>
<evidence type="ECO:0000256" key="10">
    <source>
        <dbReference type="SAM" id="MobiDB-lite"/>
    </source>
</evidence>
<keyword evidence="14" id="KW-1185">Reference proteome</keyword>
<dbReference type="PROSITE" id="PS50893">
    <property type="entry name" value="ABC_TRANSPORTER_2"/>
    <property type="match status" value="2"/>
</dbReference>